<dbReference type="Pfam" id="PF00215">
    <property type="entry name" value="OMPdecase"/>
    <property type="match status" value="1"/>
</dbReference>
<dbReference type="CDD" id="cd04725">
    <property type="entry name" value="OMP_decarboxylase_like"/>
    <property type="match status" value="1"/>
</dbReference>
<dbReference type="GO" id="GO:0006207">
    <property type="term" value="P:'de novo' pyrimidine nucleobase biosynthetic process"/>
    <property type="evidence" value="ECO:0007669"/>
    <property type="project" value="EnsemblFungi"/>
</dbReference>
<dbReference type="HOGENOM" id="CLU_030821_1_1_1"/>
<feature type="binding site" evidence="9">
    <location>
        <position position="256"/>
    </location>
    <ligand>
        <name>substrate</name>
    </ligand>
</feature>
<protein>
    <recommendedName>
        <fullName evidence="4 10">Orotidine 5'-phosphate decarboxylase</fullName>
        <ecNumber evidence="3 10">4.1.1.23</ecNumber>
    </recommendedName>
</protein>
<dbReference type="GO" id="GO:0044205">
    <property type="term" value="P:'de novo' UMP biosynthetic process"/>
    <property type="evidence" value="ECO:0007669"/>
    <property type="project" value="UniProtKB-UniPathway"/>
</dbReference>
<feature type="binding site" evidence="9">
    <location>
        <position position="43"/>
    </location>
    <ligand>
        <name>substrate</name>
    </ligand>
</feature>
<accession>N1PYD0</accession>
<dbReference type="EC" id="4.1.1.23" evidence="3 10"/>
<feature type="compositionally biased region" description="Acidic residues" evidence="11">
    <location>
        <begin position="168"/>
        <end position="187"/>
    </location>
</feature>
<reference evidence="13 14" key="2">
    <citation type="journal article" date="2012" name="PLoS Pathog.">
        <title>Diverse lifestyles and strategies of plant pathogenesis encoded in the genomes of eighteen Dothideomycetes fungi.</title>
        <authorList>
            <person name="Ohm R.A."/>
            <person name="Feau N."/>
            <person name="Henrissat B."/>
            <person name="Schoch C.L."/>
            <person name="Horwitz B.A."/>
            <person name="Barry K.W."/>
            <person name="Condon B.J."/>
            <person name="Copeland A.C."/>
            <person name="Dhillon B."/>
            <person name="Glaser F."/>
            <person name="Hesse C.N."/>
            <person name="Kosti I."/>
            <person name="LaButti K."/>
            <person name="Lindquist E.A."/>
            <person name="Lucas S."/>
            <person name="Salamov A.A."/>
            <person name="Bradshaw R.E."/>
            <person name="Ciuffetti L."/>
            <person name="Hamelin R.C."/>
            <person name="Kema G.H.J."/>
            <person name="Lawrence C."/>
            <person name="Scott J.A."/>
            <person name="Spatafora J.W."/>
            <person name="Turgeon B.G."/>
            <person name="de Wit P.J.G.M."/>
            <person name="Zhong S."/>
            <person name="Goodwin S.B."/>
            <person name="Grigoriev I.V."/>
        </authorList>
    </citation>
    <scope>NUCLEOTIDE SEQUENCE [LARGE SCALE GENOMIC DNA]</scope>
    <source>
        <strain evidence="14">NZE10 / CBS 128990</strain>
    </source>
</reference>
<dbReference type="PANTHER" id="PTHR19278:SF9">
    <property type="entry name" value="URIDINE 5'-MONOPHOSPHATE SYNTHASE"/>
    <property type="match status" value="1"/>
</dbReference>
<feature type="binding site" evidence="9">
    <location>
        <position position="316"/>
    </location>
    <ligand>
        <name>substrate</name>
    </ligand>
</feature>
<comment type="catalytic activity">
    <reaction evidence="10">
        <text>orotidine 5'-phosphate + H(+) = UMP + CO2</text>
        <dbReference type="Rhea" id="RHEA:11596"/>
        <dbReference type="ChEBI" id="CHEBI:15378"/>
        <dbReference type="ChEBI" id="CHEBI:16526"/>
        <dbReference type="ChEBI" id="CHEBI:57538"/>
        <dbReference type="ChEBI" id="CHEBI:57865"/>
        <dbReference type="EC" id="4.1.1.23"/>
    </reaction>
</comment>
<feature type="binding site" evidence="9">
    <location>
        <position position="336"/>
    </location>
    <ligand>
        <name>substrate</name>
    </ligand>
</feature>
<dbReference type="PANTHER" id="PTHR19278">
    <property type="entry name" value="OROTATE PHOSPHORIBOSYLTRANSFERASE"/>
    <property type="match status" value="1"/>
</dbReference>
<dbReference type="InterPro" id="IPR001754">
    <property type="entry name" value="OMPdeCOase_dom"/>
</dbReference>
<feature type="active site" description="For OMPdecase activity" evidence="8">
    <location>
        <position position="101"/>
    </location>
</feature>
<dbReference type="InterPro" id="IPR014732">
    <property type="entry name" value="OMPdecase"/>
</dbReference>
<dbReference type="InterPro" id="IPR013785">
    <property type="entry name" value="Aldolase_TIM"/>
</dbReference>
<evidence type="ECO:0000256" key="8">
    <source>
        <dbReference type="PIRSR" id="PIRSR614732-1"/>
    </source>
</evidence>
<feature type="compositionally biased region" description="Polar residues" evidence="11">
    <location>
        <begin position="194"/>
        <end position="206"/>
    </location>
</feature>
<evidence type="ECO:0000256" key="3">
    <source>
        <dbReference type="ARBA" id="ARBA00012321"/>
    </source>
</evidence>
<sequence length="372" mass="40901">MARHITLTQSYGERSEQGNLTPLAHYLLRLIHTKRTNLCVSADVTTTTELLKVAEEVGDHICVLKTHADIITDFGERTIRGLNDVARRKHFVVFEDRKFGDIGNTVQQQYVGGPLQIVRWAPIVNCHIFPGPAVITALSQAAQKAIAAYNTSVSTEIRASPAGSVADGAEESEEDSSEEEDDEDEAEYDHNIRKQSVVSVSTTISMKSEALSPAPQSRPSISRMASDDGDHDDPEALKNLGPPPYYRSLLILAQMSSANNFFTPEYTAACLKHARENSEFVMGFIAQKGMNEKPEDNFITMTPGVQLQAGGDGLGQQYNTPRKVVGEAGSDIIIVGRGIIAAADRRAAALEYRKQGWEAYRERTRAGRPQRR</sequence>
<organism evidence="13 14">
    <name type="scientific">Dothistroma septosporum (strain NZE10 / CBS 128990)</name>
    <name type="common">Red band needle blight fungus</name>
    <name type="synonym">Mycosphaerella pini</name>
    <dbReference type="NCBI Taxonomy" id="675120"/>
    <lineage>
        <taxon>Eukaryota</taxon>
        <taxon>Fungi</taxon>
        <taxon>Dikarya</taxon>
        <taxon>Ascomycota</taxon>
        <taxon>Pezizomycotina</taxon>
        <taxon>Dothideomycetes</taxon>
        <taxon>Dothideomycetidae</taxon>
        <taxon>Mycosphaerellales</taxon>
        <taxon>Mycosphaerellaceae</taxon>
        <taxon>Dothistroma</taxon>
    </lineage>
</organism>
<name>N1PYD0_DOTSN</name>
<feature type="domain" description="Orotidine 5'-phosphate decarboxylase" evidence="12">
    <location>
        <begin position="37"/>
        <end position="352"/>
    </location>
</feature>
<dbReference type="AlphaFoldDB" id="N1PYD0"/>
<dbReference type="STRING" id="675120.N1PYD0"/>
<keyword evidence="5 10" id="KW-0210">Decarboxylase</keyword>
<feature type="binding site" evidence="9">
    <location>
        <position position="337"/>
    </location>
    <ligand>
        <name>substrate</name>
    </ligand>
</feature>
<keyword evidence="14" id="KW-1185">Reference proteome</keyword>
<dbReference type="GO" id="GO:0004588">
    <property type="term" value="F:orotate phosphoribosyltransferase activity"/>
    <property type="evidence" value="ECO:0007669"/>
    <property type="project" value="TreeGrafter"/>
</dbReference>
<evidence type="ECO:0000256" key="7">
    <source>
        <dbReference type="ARBA" id="ARBA00023239"/>
    </source>
</evidence>
<dbReference type="GO" id="GO:0005829">
    <property type="term" value="C:cytosol"/>
    <property type="evidence" value="ECO:0007669"/>
    <property type="project" value="EnsemblFungi"/>
</dbReference>
<reference evidence="14" key="1">
    <citation type="journal article" date="2012" name="PLoS Genet.">
        <title>The genomes of the fungal plant pathogens Cladosporium fulvum and Dothistroma septosporum reveal adaptation to different hosts and lifestyles but also signatures of common ancestry.</title>
        <authorList>
            <person name="de Wit P.J.G.M."/>
            <person name="van der Burgt A."/>
            <person name="Oekmen B."/>
            <person name="Stergiopoulos I."/>
            <person name="Abd-Elsalam K.A."/>
            <person name="Aerts A.L."/>
            <person name="Bahkali A.H."/>
            <person name="Beenen H.G."/>
            <person name="Chettri P."/>
            <person name="Cox M.P."/>
            <person name="Datema E."/>
            <person name="de Vries R.P."/>
            <person name="Dhillon B."/>
            <person name="Ganley A.R."/>
            <person name="Griffiths S.A."/>
            <person name="Guo Y."/>
            <person name="Hamelin R.C."/>
            <person name="Henrissat B."/>
            <person name="Kabir M.S."/>
            <person name="Jashni M.K."/>
            <person name="Kema G."/>
            <person name="Klaubauf S."/>
            <person name="Lapidus A."/>
            <person name="Levasseur A."/>
            <person name="Lindquist E."/>
            <person name="Mehrabi R."/>
            <person name="Ohm R.A."/>
            <person name="Owen T.J."/>
            <person name="Salamov A."/>
            <person name="Schwelm A."/>
            <person name="Schijlen E."/>
            <person name="Sun H."/>
            <person name="van den Burg H.A."/>
            <person name="van Ham R.C.H.J."/>
            <person name="Zhang S."/>
            <person name="Goodwin S.B."/>
            <person name="Grigoriev I.V."/>
            <person name="Collemare J."/>
            <person name="Bradshaw R.E."/>
        </authorList>
    </citation>
    <scope>NUCLEOTIDE SEQUENCE [LARGE SCALE GENOMIC DNA]</scope>
    <source>
        <strain evidence="14">NZE10 / CBS 128990</strain>
    </source>
</reference>
<evidence type="ECO:0000256" key="2">
    <source>
        <dbReference type="ARBA" id="ARBA00011018"/>
    </source>
</evidence>
<gene>
    <name evidence="13" type="ORF">DOTSEDRAFT_69232</name>
</gene>
<dbReference type="Proteomes" id="UP000016933">
    <property type="component" value="Unassembled WGS sequence"/>
</dbReference>
<evidence type="ECO:0000256" key="10">
    <source>
        <dbReference type="RuleBase" id="RU000512"/>
    </source>
</evidence>
<feature type="active site" description="For OMPdecase activity" evidence="8">
    <location>
        <position position="98"/>
    </location>
</feature>
<evidence type="ECO:0000256" key="11">
    <source>
        <dbReference type="SAM" id="MobiDB-lite"/>
    </source>
</evidence>
<evidence type="ECO:0000313" key="14">
    <source>
        <dbReference type="Proteomes" id="UP000016933"/>
    </source>
</evidence>
<dbReference type="OMA" id="CLIKTHI"/>
<comment type="similarity">
    <text evidence="2 10">Belongs to the OMP decarboxylase family.</text>
</comment>
<evidence type="ECO:0000256" key="9">
    <source>
        <dbReference type="PIRSR" id="PIRSR614732-2"/>
    </source>
</evidence>
<keyword evidence="7 10" id="KW-0456">Lyase</keyword>
<dbReference type="SMART" id="SM00934">
    <property type="entry name" value="OMPdecase"/>
    <property type="match status" value="1"/>
</dbReference>
<evidence type="ECO:0000259" key="12">
    <source>
        <dbReference type="SMART" id="SM00934"/>
    </source>
</evidence>
<dbReference type="EMBL" id="KB446536">
    <property type="protein sequence ID" value="EME47219.1"/>
    <property type="molecule type" value="Genomic_DNA"/>
</dbReference>
<feature type="active site" description="For OMPdecase activity" evidence="8">
    <location>
        <position position="96"/>
    </location>
</feature>
<keyword evidence="6 10" id="KW-0665">Pyrimidine biosynthesis</keyword>
<dbReference type="InterPro" id="IPR011060">
    <property type="entry name" value="RibuloseP-bd_barrel"/>
</dbReference>
<comment type="pathway">
    <text evidence="1 10">Pyrimidine metabolism; UMP biosynthesis via de novo pathway; UMP from orotate: step 2/2.</text>
</comment>
<evidence type="ECO:0000313" key="13">
    <source>
        <dbReference type="EMBL" id="EME47219.1"/>
    </source>
</evidence>
<evidence type="ECO:0000256" key="1">
    <source>
        <dbReference type="ARBA" id="ARBA00004861"/>
    </source>
</evidence>
<feature type="binding site" evidence="9">
    <location>
        <position position="65"/>
    </location>
    <ligand>
        <name>substrate</name>
    </ligand>
</feature>
<dbReference type="NCBIfam" id="TIGR01740">
    <property type="entry name" value="pyrF"/>
    <property type="match status" value="1"/>
</dbReference>
<dbReference type="InterPro" id="IPR018089">
    <property type="entry name" value="OMPdecase_AS"/>
</dbReference>
<dbReference type="GO" id="GO:0004590">
    <property type="term" value="F:orotidine-5'-phosphate decarboxylase activity"/>
    <property type="evidence" value="ECO:0007669"/>
    <property type="project" value="UniProtKB-EC"/>
</dbReference>
<evidence type="ECO:0000256" key="4">
    <source>
        <dbReference type="ARBA" id="ARBA00021923"/>
    </source>
</evidence>
<dbReference type="SUPFAM" id="SSF51366">
    <property type="entry name" value="Ribulose-phoshate binding barrel"/>
    <property type="match status" value="1"/>
</dbReference>
<evidence type="ECO:0000256" key="6">
    <source>
        <dbReference type="ARBA" id="ARBA00022975"/>
    </source>
</evidence>
<feature type="region of interest" description="Disordered" evidence="11">
    <location>
        <begin position="159"/>
        <end position="240"/>
    </location>
</feature>
<dbReference type="eggNOG" id="KOG1377">
    <property type="taxonomic scope" value="Eukaryota"/>
</dbReference>
<proteinExistence type="inferred from homology"/>
<dbReference type="OrthoDB" id="10263753at2759"/>
<dbReference type="Gene3D" id="3.20.20.70">
    <property type="entry name" value="Aldolase class I"/>
    <property type="match status" value="1"/>
</dbReference>
<dbReference type="UniPathway" id="UPA00070">
    <property type="reaction ID" value="UER00120"/>
</dbReference>
<dbReference type="PROSITE" id="PS00156">
    <property type="entry name" value="OMPDECASE"/>
    <property type="match status" value="1"/>
</dbReference>
<evidence type="ECO:0000256" key="5">
    <source>
        <dbReference type="ARBA" id="ARBA00022793"/>
    </source>
</evidence>